<gene>
    <name evidence="2" type="ORF">PENANT_c044G01967</name>
</gene>
<comment type="caution">
    <text evidence="2">The sequence shown here is derived from an EMBL/GenBank/DDBJ whole genome shotgun (WGS) entry which is preliminary data.</text>
</comment>
<organism evidence="2 3">
    <name type="scientific">Penicillium antarcticum</name>
    <dbReference type="NCBI Taxonomy" id="416450"/>
    <lineage>
        <taxon>Eukaryota</taxon>
        <taxon>Fungi</taxon>
        <taxon>Dikarya</taxon>
        <taxon>Ascomycota</taxon>
        <taxon>Pezizomycotina</taxon>
        <taxon>Eurotiomycetes</taxon>
        <taxon>Eurotiomycetidae</taxon>
        <taxon>Eurotiales</taxon>
        <taxon>Aspergillaceae</taxon>
        <taxon>Penicillium</taxon>
    </lineage>
</organism>
<keyword evidence="1" id="KW-0472">Membrane</keyword>
<feature type="transmembrane region" description="Helical" evidence="1">
    <location>
        <begin position="90"/>
        <end position="110"/>
    </location>
</feature>
<dbReference type="EMBL" id="MDYN01000044">
    <property type="protein sequence ID" value="OQD79758.1"/>
    <property type="molecule type" value="Genomic_DNA"/>
</dbReference>
<keyword evidence="3" id="KW-1185">Reference proteome</keyword>
<feature type="transmembrane region" description="Helical" evidence="1">
    <location>
        <begin position="12"/>
        <end position="32"/>
    </location>
</feature>
<evidence type="ECO:0000313" key="3">
    <source>
        <dbReference type="Proteomes" id="UP000191672"/>
    </source>
</evidence>
<name>A0A1V6PRW5_9EURO</name>
<protein>
    <submittedName>
        <fullName evidence="2">Uncharacterized protein</fullName>
    </submittedName>
</protein>
<keyword evidence="1" id="KW-0812">Transmembrane</keyword>
<sequence>MGVFRSSFVGSLLLRAVSSPLNVIVSLLVMALPDCLRLTAESRFVPDPFYLGVISKPTQAFALMTQVHMIIMEAFPTSSAWTAANFNYKWVVTLGTIMVDASPVIAFTFLRAIC</sequence>
<dbReference type="AlphaFoldDB" id="A0A1V6PRW5"/>
<accession>A0A1V6PRW5</accession>
<evidence type="ECO:0000256" key="1">
    <source>
        <dbReference type="SAM" id="Phobius"/>
    </source>
</evidence>
<proteinExistence type="predicted"/>
<reference evidence="3" key="1">
    <citation type="journal article" date="2017" name="Nat. Microbiol.">
        <title>Global analysis of biosynthetic gene clusters reveals vast potential of secondary metabolite production in Penicillium species.</title>
        <authorList>
            <person name="Nielsen J.C."/>
            <person name="Grijseels S."/>
            <person name="Prigent S."/>
            <person name="Ji B."/>
            <person name="Dainat J."/>
            <person name="Nielsen K.F."/>
            <person name="Frisvad J.C."/>
            <person name="Workman M."/>
            <person name="Nielsen J."/>
        </authorList>
    </citation>
    <scope>NUCLEOTIDE SEQUENCE [LARGE SCALE GENOMIC DNA]</scope>
    <source>
        <strain evidence="3">IBT 31811</strain>
    </source>
</reference>
<evidence type="ECO:0000313" key="2">
    <source>
        <dbReference type="EMBL" id="OQD79758.1"/>
    </source>
</evidence>
<keyword evidence="1" id="KW-1133">Transmembrane helix</keyword>
<dbReference type="Proteomes" id="UP000191672">
    <property type="component" value="Unassembled WGS sequence"/>
</dbReference>